<sequence length="336" mass="37672">MACEPLQHQHNPPSSKLRQPNTPPSPPPTPKRPTLTQLSDRFLARLQSGHAKTTHGPGPNRTPLSFRSISTQTDFDGPKLPQAFPTEPTPAHPTTPRRLPLPFRSSSTQTSPDDPHPFPTPQTSPPPVPRLLLLPTELRLSIYTFSTAFTLLHLSHTCFKLRAEINSVPDIYTKAEGYGPHEWIVLSGTLDRSCQSKLSIFNIHSLAHTSEALLYERRYLDVFYASEHSRVASLQVRGVPPRRKSILVCDACLIFSSDVEVVGRQAYFVEGELLRWKGEFLNCLCGCEIQRREFKKVRERWAGGGFRPRSHCYGGGKWLKVLDGKANGTWLAVLGR</sequence>
<protein>
    <recommendedName>
        <fullName evidence="4">F-box domain-containing protein</fullName>
    </recommendedName>
</protein>
<feature type="compositionally biased region" description="Low complexity" evidence="1">
    <location>
        <begin position="94"/>
        <end position="108"/>
    </location>
</feature>
<feature type="compositionally biased region" description="Polar residues" evidence="1">
    <location>
        <begin position="62"/>
        <end position="74"/>
    </location>
</feature>
<accession>A0A3N4IE73</accession>
<evidence type="ECO:0008006" key="4">
    <source>
        <dbReference type="Google" id="ProtNLM"/>
    </source>
</evidence>
<feature type="region of interest" description="Disordered" evidence="1">
    <location>
        <begin position="1"/>
        <end position="128"/>
    </location>
</feature>
<feature type="compositionally biased region" description="Pro residues" evidence="1">
    <location>
        <begin position="21"/>
        <end position="31"/>
    </location>
</feature>
<dbReference type="EMBL" id="ML119659">
    <property type="protein sequence ID" value="RPA84443.1"/>
    <property type="molecule type" value="Genomic_DNA"/>
</dbReference>
<name>A0A3N4IE73_ASCIM</name>
<gene>
    <name evidence="2" type="ORF">BJ508DRAFT_323709</name>
</gene>
<feature type="compositionally biased region" description="Polar residues" evidence="1">
    <location>
        <begin position="8"/>
        <end position="19"/>
    </location>
</feature>
<evidence type="ECO:0000313" key="3">
    <source>
        <dbReference type="Proteomes" id="UP000275078"/>
    </source>
</evidence>
<reference evidence="2 3" key="1">
    <citation type="journal article" date="2018" name="Nat. Ecol. Evol.">
        <title>Pezizomycetes genomes reveal the molecular basis of ectomycorrhizal truffle lifestyle.</title>
        <authorList>
            <person name="Murat C."/>
            <person name="Payen T."/>
            <person name="Noel B."/>
            <person name="Kuo A."/>
            <person name="Morin E."/>
            <person name="Chen J."/>
            <person name="Kohler A."/>
            <person name="Krizsan K."/>
            <person name="Balestrini R."/>
            <person name="Da Silva C."/>
            <person name="Montanini B."/>
            <person name="Hainaut M."/>
            <person name="Levati E."/>
            <person name="Barry K.W."/>
            <person name="Belfiori B."/>
            <person name="Cichocki N."/>
            <person name="Clum A."/>
            <person name="Dockter R.B."/>
            <person name="Fauchery L."/>
            <person name="Guy J."/>
            <person name="Iotti M."/>
            <person name="Le Tacon F."/>
            <person name="Lindquist E.A."/>
            <person name="Lipzen A."/>
            <person name="Malagnac F."/>
            <person name="Mello A."/>
            <person name="Molinier V."/>
            <person name="Miyauchi S."/>
            <person name="Poulain J."/>
            <person name="Riccioni C."/>
            <person name="Rubini A."/>
            <person name="Sitrit Y."/>
            <person name="Splivallo R."/>
            <person name="Traeger S."/>
            <person name="Wang M."/>
            <person name="Zifcakova L."/>
            <person name="Wipf D."/>
            <person name="Zambonelli A."/>
            <person name="Paolocci F."/>
            <person name="Nowrousian M."/>
            <person name="Ottonello S."/>
            <person name="Baldrian P."/>
            <person name="Spatafora J.W."/>
            <person name="Henrissat B."/>
            <person name="Nagy L.G."/>
            <person name="Aury J.M."/>
            <person name="Wincker P."/>
            <person name="Grigoriev I.V."/>
            <person name="Bonfante P."/>
            <person name="Martin F.M."/>
        </authorList>
    </citation>
    <scope>NUCLEOTIDE SEQUENCE [LARGE SCALE GENOMIC DNA]</scope>
    <source>
        <strain evidence="2 3">RN42</strain>
    </source>
</reference>
<dbReference type="AlphaFoldDB" id="A0A3N4IE73"/>
<organism evidence="2 3">
    <name type="scientific">Ascobolus immersus RN42</name>
    <dbReference type="NCBI Taxonomy" id="1160509"/>
    <lineage>
        <taxon>Eukaryota</taxon>
        <taxon>Fungi</taxon>
        <taxon>Dikarya</taxon>
        <taxon>Ascomycota</taxon>
        <taxon>Pezizomycotina</taxon>
        <taxon>Pezizomycetes</taxon>
        <taxon>Pezizales</taxon>
        <taxon>Ascobolaceae</taxon>
        <taxon>Ascobolus</taxon>
    </lineage>
</organism>
<dbReference type="Proteomes" id="UP000275078">
    <property type="component" value="Unassembled WGS sequence"/>
</dbReference>
<evidence type="ECO:0000313" key="2">
    <source>
        <dbReference type="EMBL" id="RPA84443.1"/>
    </source>
</evidence>
<keyword evidence="3" id="KW-1185">Reference proteome</keyword>
<evidence type="ECO:0000256" key="1">
    <source>
        <dbReference type="SAM" id="MobiDB-lite"/>
    </source>
</evidence>
<proteinExistence type="predicted"/>
<feature type="compositionally biased region" description="Pro residues" evidence="1">
    <location>
        <begin position="117"/>
        <end position="128"/>
    </location>
</feature>